<organism evidence="3">
    <name type="scientific">Lamprotornis superbus</name>
    <dbReference type="NCBI Taxonomy" id="245042"/>
    <lineage>
        <taxon>Eukaryota</taxon>
        <taxon>Metazoa</taxon>
        <taxon>Chordata</taxon>
        <taxon>Craniata</taxon>
        <taxon>Vertebrata</taxon>
        <taxon>Euteleostomi</taxon>
        <taxon>Archelosauria</taxon>
        <taxon>Archosauria</taxon>
        <taxon>Dinosauria</taxon>
        <taxon>Saurischia</taxon>
        <taxon>Theropoda</taxon>
        <taxon>Coelurosauria</taxon>
        <taxon>Aves</taxon>
        <taxon>Neognathae</taxon>
        <taxon>Neoaves</taxon>
        <taxon>Telluraves</taxon>
        <taxon>Australaves</taxon>
        <taxon>Passeriformes</taxon>
        <taxon>Sturnidae</taxon>
        <taxon>Lamprotornis</taxon>
    </lineage>
</organism>
<evidence type="ECO:0000313" key="3">
    <source>
        <dbReference type="EMBL" id="KAG0113495.1"/>
    </source>
</evidence>
<dbReference type="InterPro" id="IPR026776">
    <property type="entry name" value="UPF0729_C18orf32-like"/>
</dbReference>
<sequence>MLSFVTEQEEAMVCIPCIVIPVLLWVYKKFLEPYIYPIITPSIKHFESNGVAIGIAAKRSTEAKYTHTHMQRPSRSSQSALTALTPGTPELPGKRAKRMKSFHTIKTQRKNTAHPDLCNYKIAVIKQRFTRPTSRVTGGHSIDACSRDKVEKFKCDEEFGSLHQRPLTAPELGKRKRKRTFGSFEYEAKSLFRV</sequence>
<reference evidence="3" key="1">
    <citation type="submission" date="2020-10" db="EMBL/GenBank/DDBJ databases">
        <title>Feather gene expression reveals the developmental basis of iridescence in African starlings.</title>
        <authorList>
            <person name="Rubenstein D.R."/>
        </authorList>
    </citation>
    <scope>NUCLEOTIDE SEQUENCE</scope>
    <source>
        <strain evidence="3">SS15</strain>
        <tissue evidence="3">Liver</tissue>
    </source>
</reference>
<reference evidence="4 5" key="2">
    <citation type="journal article" date="2021" name="J. Hered.">
        <title>Feather Gene Expression Elucidates the Developmental Basis of Plumage Iridescence in African Starlings.</title>
        <authorList>
            <person name="Rubenstein D.R."/>
            <person name="Corvelo A."/>
            <person name="MacManes M.D."/>
            <person name="Maia R."/>
            <person name="Narzisi G."/>
            <person name="Rousaki A."/>
            <person name="Vandenabeele P."/>
            <person name="Shawkey M.D."/>
            <person name="Solomon J."/>
        </authorList>
    </citation>
    <scope>NUCLEOTIDE SEQUENCE [LARGE SCALE GENOMIC DNA]</scope>
    <source>
        <strain evidence="4">SS15</strain>
    </source>
</reference>
<dbReference type="PANTHER" id="PTHR13456:SF0">
    <property type="entry name" value="UPF0729 PROTEIN C18ORF32"/>
    <property type="match status" value="1"/>
</dbReference>
<evidence type="ECO:0000256" key="1">
    <source>
        <dbReference type="ARBA" id="ARBA00007959"/>
    </source>
</evidence>
<dbReference type="EMBL" id="JADDUC020000019">
    <property type="protein sequence ID" value="KAI1233194.1"/>
    <property type="molecule type" value="Genomic_DNA"/>
</dbReference>
<gene>
    <name evidence="4" type="ORF">IHE44_0004786</name>
    <name evidence="3" type="ORF">IHE44_010355</name>
</gene>
<evidence type="ECO:0000313" key="4">
    <source>
        <dbReference type="EMBL" id="KAI1233194.1"/>
    </source>
</evidence>
<reference evidence="4" key="3">
    <citation type="submission" date="2022-01" db="EMBL/GenBank/DDBJ databases">
        <authorList>
            <person name="Rubenstein D.R."/>
        </authorList>
    </citation>
    <scope>NUCLEOTIDE SEQUENCE</scope>
    <source>
        <strain evidence="4">SS15</strain>
        <tissue evidence="4">Liver</tissue>
    </source>
</reference>
<dbReference type="OrthoDB" id="10062823at2759"/>
<evidence type="ECO:0000313" key="5">
    <source>
        <dbReference type="Proteomes" id="UP000618051"/>
    </source>
</evidence>
<dbReference type="AlphaFoldDB" id="A0A835NEU7"/>
<dbReference type="Pfam" id="PF14975">
    <property type="entry name" value="DUF4512"/>
    <property type="match status" value="1"/>
</dbReference>
<dbReference type="EMBL" id="JADDUC010000434">
    <property type="protein sequence ID" value="KAG0113495.1"/>
    <property type="molecule type" value="Genomic_DNA"/>
</dbReference>
<accession>A0A835NEU7</accession>
<name>A0A835NEU7_9PASS</name>
<dbReference type="PANTHER" id="PTHR13456">
    <property type="entry name" value="UPF0729 PROTEIN C18ORF32"/>
    <property type="match status" value="1"/>
</dbReference>
<comment type="caution">
    <text evidence="3">The sequence shown here is derived from an EMBL/GenBank/DDBJ whole genome shotgun (WGS) entry which is preliminary data.</text>
</comment>
<protein>
    <submittedName>
        <fullName evidence="3">Uncharacterized protein</fullName>
    </submittedName>
</protein>
<feature type="region of interest" description="Disordered" evidence="2">
    <location>
        <begin position="71"/>
        <end position="96"/>
    </location>
</feature>
<evidence type="ECO:0000256" key="2">
    <source>
        <dbReference type="SAM" id="MobiDB-lite"/>
    </source>
</evidence>
<keyword evidence="5" id="KW-1185">Reference proteome</keyword>
<comment type="similarity">
    <text evidence="1">Belongs to the UPF0729 family.</text>
</comment>
<feature type="compositionally biased region" description="Polar residues" evidence="2">
    <location>
        <begin position="73"/>
        <end position="82"/>
    </location>
</feature>
<proteinExistence type="inferred from homology"/>
<dbReference type="Proteomes" id="UP000618051">
    <property type="component" value="Unassembled WGS sequence"/>
</dbReference>